<sequence length="122" mass="12924">MSGPEPIPADAVVRLPRSLLQPVAPQRRAEAPVADPAPAAGVPPVEPDLPQAAPAAAEARSGKDRRDDNVTHLEPRRRPPYFGRRDWTSLAIGAIAVLGVGVLVARLHASGWSGFAEMFARP</sequence>
<keyword evidence="2" id="KW-1133">Transmembrane helix</keyword>
<comment type="caution">
    <text evidence="3">The sequence shown here is derived from an EMBL/GenBank/DDBJ whole genome shotgun (WGS) entry which is preliminary data.</text>
</comment>
<dbReference type="Proteomes" id="UP000577362">
    <property type="component" value="Unassembled WGS sequence"/>
</dbReference>
<evidence type="ECO:0000256" key="1">
    <source>
        <dbReference type="SAM" id="MobiDB-lite"/>
    </source>
</evidence>
<evidence type="ECO:0000313" key="4">
    <source>
        <dbReference type="Proteomes" id="UP000577362"/>
    </source>
</evidence>
<keyword evidence="2" id="KW-0472">Membrane</keyword>
<protein>
    <submittedName>
        <fullName evidence="3">Uncharacterized protein</fullName>
    </submittedName>
</protein>
<evidence type="ECO:0000313" key="3">
    <source>
        <dbReference type="EMBL" id="MBB4016577.1"/>
    </source>
</evidence>
<reference evidence="3 4" key="1">
    <citation type="submission" date="2020-08" db="EMBL/GenBank/DDBJ databases">
        <title>Genomic Encyclopedia of Type Strains, Phase IV (KMG-IV): sequencing the most valuable type-strain genomes for metagenomic binning, comparative biology and taxonomic classification.</title>
        <authorList>
            <person name="Goeker M."/>
        </authorList>
    </citation>
    <scope>NUCLEOTIDE SEQUENCE [LARGE SCALE GENOMIC DNA]</scope>
    <source>
        <strain evidence="3 4">DSM 103737</strain>
    </source>
</reference>
<accession>A0A840C2A0</accession>
<keyword evidence="4" id="KW-1185">Reference proteome</keyword>
<evidence type="ECO:0000256" key="2">
    <source>
        <dbReference type="SAM" id="Phobius"/>
    </source>
</evidence>
<dbReference type="EMBL" id="JACIEN010000001">
    <property type="protein sequence ID" value="MBB4016577.1"/>
    <property type="molecule type" value="Genomic_DNA"/>
</dbReference>
<feature type="compositionally biased region" description="Low complexity" evidence="1">
    <location>
        <begin position="31"/>
        <end position="43"/>
    </location>
</feature>
<dbReference type="RefSeq" id="WP_026015371.1">
    <property type="nucleotide sequence ID" value="NZ_JACIEN010000001.1"/>
</dbReference>
<dbReference type="AlphaFoldDB" id="A0A840C2A0"/>
<gene>
    <name evidence="3" type="ORF">GGR16_001583</name>
</gene>
<keyword evidence="2" id="KW-0812">Transmembrane</keyword>
<feature type="compositionally biased region" description="Basic and acidic residues" evidence="1">
    <location>
        <begin position="60"/>
        <end position="83"/>
    </location>
</feature>
<organism evidence="3 4">
    <name type="scientific">Chelatococcus caeni</name>
    <dbReference type="NCBI Taxonomy" id="1348468"/>
    <lineage>
        <taxon>Bacteria</taxon>
        <taxon>Pseudomonadati</taxon>
        <taxon>Pseudomonadota</taxon>
        <taxon>Alphaproteobacteria</taxon>
        <taxon>Hyphomicrobiales</taxon>
        <taxon>Chelatococcaceae</taxon>
        <taxon>Chelatococcus</taxon>
    </lineage>
</organism>
<proteinExistence type="predicted"/>
<feature type="region of interest" description="Disordered" evidence="1">
    <location>
        <begin position="23"/>
        <end position="83"/>
    </location>
</feature>
<name>A0A840C2A0_9HYPH</name>
<feature type="transmembrane region" description="Helical" evidence="2">
    <location>
        <begin position="87"/>
        <end position="109"/>
    </location>
</feature>